<comment type="caution">
    <text evidence="1">The sequence shown here is derived from an EMBL/GenBank/DDBJ whole genome shotgun (WGS) entry which is preliminary data.</text>
</comment>
<dbReference type="EMBL" id="JAOWKZ010000003">
    <property type="protein sequence ID" value="MCV2873437.1"/>
    <property type="molecule type" value="Genomic_DNA"/>
</dbReference>
<evidence type="ECO:0000313" key="2">
    <source>
        <dbReference type="Proteomes" id="UP001652564"/>
    </source>
</evidence>
<protein>
    <submittedName>
        <fullName evidence="1">Uncharacterized protein</fullName>
    </submittedName>
</protein>
<gene>
    <name evidence="1" type="ORF">OEZ71_14145</name>
</gene>
<dbReference type="RefSeq" id="WP_263740642.1">
    <property type="nucleotide sequence ID" value="NZ_JAOWKZ010000003.1"/>
</dbReference>
<sequence>MTDFIFVAALYYACDQAAIQNRLSARDILRCSRVYETVKVHFLSDEERQALPTLAPRDHALTMQTAYLRFKDWEKDNPDLVASLKAEAFAAVY</sequence>
<evidence type="ECO:0000313" key="1">
    <source>
        <dbReference type="EMBL" id="MCV2873437.1"/>
    </source>
</evidence>
<reference evidence="1 2" key="1">
    <citation type="submission" date="2022-10" db="EMBL/GenBank/DDBJ databases">
        <title>Defluviimonas sp. nov., isolated from ocean surface sediments.</title>
        <authorList>
            <person name="He W."/>
            <person name="Wang L."/>
            <person name="Zhang D.-F."/>
        </authorList>
    </citation>
    <scope>NUCLEOTIDE SEQUENCE [LARGE SCALE GENOMIC DNA]</scope>
    <source>
        <strain evidence="1 2">WL0050</strain>
    </source>
</reference>
<organism evidence="1 2">
    <name type="scientific">Albidovulum litorale</name>
    <dbReference type="NCBI Taxonomy" id="2984134"/>
    <lineage>
        <taxon>Bacteria</taxon>
        <taxon>Pseudomonadati</taxon>
        <taxon>Pseudomonadota</taxon>
        <taxon>Alphaproteobacteria</taxon>
        <taxon>Rhodobacterales</taxon>
        <taxon>Paracoccaceae</taxon>
        <taxon>Albidovulum</taxon>
    </lineage>
</organism>
<keyword evidence="2" id="KW-1185">Reference proteome</keyword>
<name>A0ABT2ZQJ9_9RHOB</name>
<dbReference type="Proteomes" id="UP001652564">
    <property type="component" value="Unassembled WGS sequence"/>
</dbReference>
<proteinExistence type="predicted"/>
<accession>A0ABT2ZQJ9</accession>